<dbReference type="PRINTS" id="PR00367">
    <property type="entry name" value="ETHRSPELEMNT"/>
</dbReference>
<accession>A0A8J5II35</accession>
<evidence type="ECO:0000256" key="3">
    <source>
        <dbReference type="ARBA" id="ARBA00023125"/>
    </source>
</evidence>
<dbReference type="InterPro" id="IPR050913">
    <property type="entry name" value="AP2/ERF_ERF"/>
</dbReference>
<dbReference type="EMBL" id="JACMSC010000002">
    <property type="protein sequence ID" value="KAG6534454.1"/>
    <property type="molecule type" value="Genomic_DNA"/>
</dbReference>
<feature type="domain" description="AP2/ERF" evidence="7">
    <location>
        <begin position="37"/>
        <end position="94"/>
    </location>
</feature>
<dbReference type="InterPro" id="IPR036955">
    <property type="entry name" value="AP2/ERF_dom_sf"/>
</dbReference>
<gene>
    <name evidence="8" type="ORF">ZIOFF_008340</name>
</gene>
<keyword evidence="2" id="KW-0805">Transcription regulation</keyword>
<evidence type="ECO:0000313" key="9">
    <source>
        <dbReference type="Proteomes" id="UP000734854"/>
    </source>
</evidence>
<proteinExistence type="predicted"/>
<keyword evidence="9" id="KW-1185">Reference proteome</keyword>
<dbReference type="CDD" id="cd00018">
    <property type="entry name" value="AP2"/>
    <property type="match status" value="1"/>
</dbReference>
<evidence type="ECO:0000256" key="4">
    <source>
        <dbReference type="ARBA" id="ARBA00023163"/>
    </source>
</evidence>
<dbReference type="SUPFAM" id="SSF54171">
    <property type="entry name" value="DNA-binding domain"/>
    <property type="match status" value="1"/>
</dbReference>
<dbReference type="GO" id="GO:0003700">
    <property type="term" value="F:DNA-binding transcription factor activity"/>
    <property type="evidence" value="ECO:0007669"/>
    <property type="project" value="InterPro"/>
</dbReference>
<evidence type="ECO:0000256" key="5">
    <source>
        <dbReference type="ARBA" id="ARBA00023242"/>
    </source>
</evidence>
<evidence type="ECO:0000259" key="7">
    <source>
        <dbReference type="PROSITE" id="PS51032"/>
    </source>
</evidence>
<protein>
    <recommendedName>
        <fullName evidence="7">AP2/ERF domain-containing protein</fullName>
    </recommendedName>
</protein>
<keyword evidence="3" id="KW-0238">DNA-binding</keyword>
<dbReference type="PANTHER" id="PTHR31194:SF140">
    <property type="entry name" value="ETHYLENE-RESPONSIVE TRANSCRIPTION FACTOR CRF2"/>
    <property type="match status" value="1"/>
</dbReference>
<dbReference type="InterPro" id="IPR001471">
    <property type="entry name" value="AP2/ERF_dom"/>
</dbReference>
<organism evidence="8 9">
    <name type="scientific">Zingiber officinale</name>
    <name type="common">Ginger</name>
    <name type="synonym">Amomum zingiber</name>
    <dbReference type="NCBI Taxonomy" id="94328"/>
    <lineage>
        <taxon>Eukaryota</taxon>
        <taxon>Viridiplantae</taxon>
        <taxon>Streptophyta</taxon>
        <taxon>Embryophyta</taxon>
        <taxon>Tracheophyta</taxon>
        <taxon>Spermatophyta</taxon>
        <taxon>Magnoliopsida</taxon>
        <taxon>Liliopsida</taxon>
        <taxon>Zingiberales</taxon>
        <taxon>Zingiberaceae</taxon>
        <taxon>Zingiber</taxon>
    </lineage>
</organism>
<feature type="compositionally biased region" description="Low complexity" evidence="6">
    <location>
        <begin position="138"/>
        <end position="149"/>
    </location>
</feature>
<feature type="region of interest" description="Disordered" evidence="6">
    <location>
        <begin position="138"/>
        <end position="172"/>
    </location>
</feature>
<dbReference type="GO" id="GO:0005634">
    <property type="term" value="C:nucleus"/>
    <property type="evidence" value="ECO:0007669"/>
    <property type="project" value="UniProtKB-SubCell"/>
</dbReference>
<dbReference type="PANTHER" id="PTHR31194">
    <property type="entry name" value="SHN SHINE , DNA BINDING / TRANSCRIPTION FACTOR"/>
    <property type="match status" value="1"/>
</dbReference>
<reference evidence="8 9" key="1">
    <citation type="submission" date="2020-08" db="EMBL/GenBank/DDBJ databases">
        <title>Plant Genome Project.</title>
        <authorList>
            <person name="Zhang R.-G."/>
        </authorList>
    </citation>
    <scope>NUCLEOTIDE SEQUENCE [LARGE SCALE GENOMIC DNA]</scope>
    <source>
        <tissue evidence="8">Rhizome</tissue>
    </source>
</reference>
<dbReference type="InterPro" id="IPR016177">
    <property type="entry name" value="DNA-bd_dom_sf"/>
</dbReference>
<dbReference type="Pfam" id="PF00847">
    <property type="entry name" value="AP2"/>
    <property type="match status" value="1"/>
</dbReference>
<dbReference type="SMART" id="SM00380">
    <property type="entry name" value="AP2"/>
    <property type="match status" value="1"/>
</dbReference>
<dbReference type="PROSITE" id="PS51032">
    <property type="entry name" value="AP2_ERF"/>
    <property type="match status" value="1"/>
</dbReference>
<evidence type="ECO:0000256" key="2">
    <source>
        <dbReference type="ARBA" id="ARBA00023015"/>
    </source>
</evidence>
<dbReference type="Proteomes" id="UP000734854">
    <property type="component" value="Unassembled WGS sequence"/>
</dbReference>
<name>A0A8J5II35_ZINOF</name>
<dbReference type="AlphaFoldDB" id="A0A8J5II35"/>
<evidence type="ECO:0000256" key="1">
    <source>
        <dbReference type="ARBA" id="ARBA00004123"/>
    </source>
</evidence>
<comment type="subcellular location">
    <subcellularLocation>
        <location evidence="1">Nucleus</location>
    </subcellularLocation>
</comment>
<dbReference type="GO" id="GO:0003677">
    <property type="term" value="F:DNA binding"/>
    <property type="evidence" value="ECO:0007669"/>
    <property type="project" value="UniProtKB-KW"/>
</dbReference>
<evidence type="ECO:0000313" key="8">
    <source>
        <dbReference type="EMBL" id="KAG6534454.1"/>
    </source>
</evidence>
<sequence length="252" mass="26862">MHPRTASSARALRKRKAAAFPVAAPAEAGEGEGGVKRFRGVRRRPWGKFAAEIRDPWRRVRVWLGTFDTAEEAAKMYDSAAVRLRGPGAAINFSRPAASSPKNLPKSSTLSVSAVSESTDESRGLCSPTSVLRDFSSASSSSCSSSSPSVAEEVPIPRPKTESTASGSSPEELGVFPPFKIPALFDDFLELGGSGPGSYFDDSAPIGFLAEELSQALIGSGLELEYRPSTWQDDDFFNDIGDLFAIDPLLAV</sequence>
<evidence type="ECO:0000256" key="6">
    <source>
        <dbReference type="SAM" id="MobiDB-lite"/>
    </source>
</evidence>
<keyword evidence="5" id="KW-0539">Nucleus</keyword>
<keyword evidence="4" id="KW-0804">Transcription</keyword>
<dbReference type="FunFam" id="3.30.730.10:FF:000001">
    <property type="entry name" value="Ethylene-responsive transcription factor 2"/>
    <property type="match status" value="1"/>
</dbReference>
<comment type="caution">
    <text evidence="8">The sequence shown here is derived from an EMBL/GenBank/DDBJ whole genome shotgun (WGS) entry which is preliminary data.</text>
</comment>
<dbReference type="Gene3D" id="3.30.730.10">
    <property type="entry name" value="AP2/ERF domain"/>
    <property type="match status" value="1"/>
</dbReference>